<evidence type="ECO:0000256" key="1">
    <source>
        <dbReference type="ARBA" id="ARBA00022741"/>
    </source>
</evidence>
<dbReference type="GO" id="GO:0016020">
    <property type="term" value="C:membrane"/>
    <property type="evidence" value="ECO:0007669"/>
    <property type="project" value="TreeGrafter"/>
</dbReference>
<dbReference type="AlphaFoldDB" id="A0A1Y2CXK0"/>
<dbReference type="InterPro" id="IPR017871">
    <property type="entry name" value="ABC_transporter-like_CS"/>
</dbReference>
<protein>
    <submittedName>
        <fullName evidence="5">p-loop containing nucleoside triphosphate hydrolase protein</fullName>
    </submittedName>
</protein>
<dbReference type="GO" id="GO:0042626">
    <property type="term" value="F:ATPase-coupled transmembrane transporter activity"/>
    <property type="evidence" value="ECO:0007669"/>
    <property type="project" value="TreeGrafter"/>
</dbReference>
<dbReference type="Gene3D" id="3.40.50.300">
    <property type="entry name" value="P-loop containing nucleotide triphosphate hydrolases"/>
    <property type="match status" value="1"/>
</dbReference>
<dbReference type="InterPro" id="IPR003439">
    <property type="entry name" value="ABC_transporter-like_ATP-bd"/>
</dbReference>
<dbReference type="SUPFAM" id="SSF52540">
    <property type="entry name" value="P-loop containing nucleoside triphosphate hydrolases"/>
    <property type="match status" value="1"/>
</dbReference>
<feature type="region of interest" description="Disordered" evidence="3">
    <location>
        <begin position="204"/>
        <end position="227"/>
    </location>
</feature>
<dbReference type="Pfam" id="PF00005">
    <property type="entry name" value="ABC_tran"/>
    <property type="match status" value="1"/>
</dbReference>
<dbReference type="InterPro" id="IPR050173">
    <property type="entry name" value="ABC_transporter_C-like"/>
</dbReference>
<evidence type="ECO:0000259" key="4">
    <source>
        <dbReference type="PROSITE" id="PS50893"/>
    </source>
</evidence>
<organism evidence="5 6">
    <name type="scientific">Leucosporidium creatinivorum</name>
    <dbReference type="NCBI Taxonomy" id="106004"/>
    <lineage>
        <taxon>Eukaryota</taxon>
        <taxon>Fungi</taxon>
        <taxon>Dikarya</taxon>
        <taxon>Basidiomycota</taxon>
        <taxon>Pucciniomycotina</taxon>
        <taxon>Microbotryomycetes</taxon>
        <taxon>Leucosporidiales</taxon>
        <taxon>Leucosporidium</taxon>
    </lineage>
</organism>
<evidence type="ECO:0000256" key="3">
    <source>
        <dbReference type="SAM" id="MobiDB-lite"/>
    </source>
</evidence>
<dbReference type="PANTHER" id="PTHR24223">
    <property type="entry name" value="ATP-BINDING CASSETTE SUB-FAMILY C"/>
    <property type="match status" value="1"/>
</dbReference>
<dbReference type="CDD" id="cd03244">
    <property type="entry name" value="ABCC_MRP_domain2"/>
    <property type="match status" value="1"/>
</dbReference>
<dbReference type="InterPro" id="IPR003593">
    <property type="entry name" value="AAA+_ATPase"/>
</dbReference>
<accession>A0A1Y2CXK0</accession>
<reference evidence="5 6" key="1">
    <citation type="submission" date="2016-07" db="EMBL/GenBank/DDBJ databases">
        <title>Pervasive Adenine N6-methylation of Active Genes in Fungi.</title>
        <authorList>
            <consortium name="DOE Joint Genome Institute"/>
            <person name="Mondo S.J."/>
            <person name="Dannebaum R.O."/>
            <person name="Kuo R.C."/>
            <person name="Labutti K."/>
            <person name="Haridas S."/>
            <person name="Kuo A."/>
            <person name="Salamov A."/>
            <person name="Ahrendt S.R."/>
            <person name="Lipzen A."/>
            <person name="Sullivan W."/>
            <person name="Andreopoulos W.B."/>
            <person name="Clum A."/>
            <person name="Lindquist E."/>
            <person name="Daum C."/>
            <person name="Ramamoorthy G.K."/>
            <person name="Gryganskyi A."/>
            <person name="Culley D."/>
            <person name="Magnuson J.K."/>
            <person name="James T.Y."/>
            <person name="O'Malley M.A."/>
            <person name="Stajich J.E."/>
            <person name="Spatafora J.W."/>
            <person name="Visel A."/>
            <person name="Grigoriev I.V."/>
        </authorList>
    </citation>
    <scope>NUCLEOTIDE SEQUENCE [LARGE SCALE GENOMIC DNA]</scope>
    <source>
        <strain evidence="5 6">62-1032</strain>
    </source>
</reference>
<dbReference type="Proteomes" id="UP000193467">
    <property type="component" value="Unassembled WGS sequence"/>
</dbReference>
<keyword evidence="2" id="KW-0067">ATP-binding</keyword>
<evidence type="ECO:0000256" key="2">
    <source>
        <dbReference type="ARBA" id="ARBA00022840"/>
    </source>
</evidence>
<keyword evidence="6" id="KW-1185">Reference proteome</keyword>
<dbReference type="PANTHER" id="PTHR24223:SF415">
    <property type="entry name" value="FI20190P1"/>
    <property type="match status" value="1"/>
</dbReference>
<keyword evidence="5" id="KW-0378">Hydrolase</keyword>
<dbReference type="PROSITE" id="PS50893">
    <property type="entry name" value="ABC_TRANSPORTER_2"/>
    <property type="match status" value="1"/>
</dbReference>
<evidence type="ECO:0000313" key="6">
    <source>
        <dbReference type="Proteomes" id="UP000193467"/>
    </source>
</evidence>
<sequence>MPRRRLELTFSFHSRRNVGWYRHLPSFRRRSLVQSVYWLCRFISALEVDLNAVERVTELLNTPQEPPMIIEGKRPPAYWPSDVGGISVEDLVISYAPTLPPVIKGVSFEIAPREKVGVVGRTGSGKSTMALSLLRFTDPSSGRIMIDGIDITTIGLSDLRGRLTLIPQEAVLFSGTIRSNLDPFNEHSDQDCMDALARVRMISAPVPPPSQRGSRDPSRASSPAPGQLSATTALLEAHGHLAATNTDSASIASGSSTTKVDTANGRIGVTLETPVSAGGHNFSAGQRQLLAMARALLKRSKIIIMDEATASVDMETDAKIQHTIQEEFADSLVITIAHRLSTVVDYDKVLVLDQGALVEYDSPKNLLQREGGSFRKMCEQAADWETLKSKAGL</sequence>
<comment type="caution">
    <text evidence="5">The sequence shown here is derived from an EMBL/GenBank/DDBJ whole genome shotgun (WGS) entry which is preliminary data.</text>
</comment>
<dbReference type="PROSITE" id="PS00211">
    <property type="entry name" value="ABC_TRANSPORTER_1"/>
    <property type="match status" value="1"/>
</dbReference>
<gene>
    <name evidence="5" type="ORF">BCR35DRAFT_322829</name>
</gene>
<dbReference type="InterPro" id="IPR027417">
    <property type="entry name" value="P-loop_NTPase"/>
</dbReference>
<dbReference type="EMBL" id="MCGR01000107">
    <property type="protein sequence ID" value="ORY51758.1"/>
    <property type="molecule type" value="Genomic_DNA"/>
</dbReference>
<dbReference type="STRING" id="106004.A0A1Y2CXK0"/>
<dbReference type="GO" id="GO:0016887">
    <property type="term" value="F:ATP hydrolysis activity"/>
    <property type="evidence" value="ECO:0007669"/>
    <property type="project" value="InterPro"/>
</dbReference>
<proteinExistence type="predicted"/>
<feature type="domain" description="ABC transporter" evidence="4">
    <location>
        <begin position="86"/>
        <end position="379"/>
    </location>
</feature>
<keyword evidence="1" id="KW-0547">Nucleotide-binding</keyword>
<dbReference type="InParanoid" id="A0A1Y2CXK0"/>
<dbReference type="OrthoDB" id="6500128at2759"/>
<name>A0A1Y2CXK0_9BASI</name>
<dbReference type="SMART" id="SM00382">
    <property type="entry name" value="AAA"/>
    <property type="match status" value="1"/>
</dbReference>
<dbReference type="GO" id="GO:0005524">
    <property type="term" value="F:ATP binding"/>
    <property type="evidence" value="ECO:0007669"/>
    <property type="project" value="UniProtKB-KW"/>
</dbReference>
<evidence type="ECO:0000313" key="5">
    <source>
        <dbReference type="EMBL" id="ORY51758.1"/>
    </source>
</evidence>